<sequence>MFHFKTGKVIVSESLSSNIALISVFLLKSSQTKKFKLNLILYKKSLRISGGNEKMSQNRSDIINKKNLVEVQIKSENKKKLEDNCTKKTFKRIKSKSKHSNKY</sequence>
<protein>
    <submittedName>
        <fullName evidence="1">Uncharacterized protein</fullName>
    </submittedName>
</protein>
<proteinExistence type="predicted"/>
<evidence type="ECO:0000313" key="2">
    <source>
        <dbReference type="Proteomes" id="UP000293045"/>
    </source>
</evidence>
<dbReference type="VEuPathDB" id="MicrosporidiaDB:CWI39_0080p0020"/>
<evidence type="ECO:0000313" key="1">
    <source>
        <dbReference type="EMBL" id="TBU09360.1"/>
    </source>
</evidence>
<gene>
    <name evidence="1" type="ORF">CWI39_0080p0020</name>
</gene>
<dbReference type="Proteomes" id="UP000293045">
    <property type="component" value="Unassembled WGS sequence"/>
</dbReference>
<comment type="caution">
    <text evidence="1">The sequence shown here is derived from an EMBL/GenBank/DDBJ whole genome shotgun (WGS) entry which is preliminary data.</text>
</comment>
<dbReference type="EMBL" id="PIXR01000080">
    <property type="protein sequence ID" value="TBU09360.1"/>
    <property type="molecule type" value="Genomic_DNA"/>
</dbReference>
<accession>A0A4Q9LPS0</accession>
<organism evidence="1 2">
    <name type="scientific">Hamiltosporidium magnivora</name>
    <dbReference type="NCBI Taxonomy" id="148818"/>
    <lineage>
        <taxon>Eukaryota</taxon>
        <taxon>Fungi</taxon>
        <taxon>Fungi incertae sedis</taxon>
        <taxon>Microsporidia</taxon>
        <taxon>Dubosqiidae</taxon>
        <taxon>Hamiltosporidium</taxon>
    </lineage>
</organism>
<dbReference type="AlphaFoldDB" id="A0A4Q9LPS0"/>
<name>A0A4Q9LPS0_9MICR</name>
<reference evidence="1 2" key="1">
    <citation type="submission" date="2017-12" db="EMBL/GenBank/DDBJ databases">
        <authorList>
            <person name="Pombert J.-F."/>
            <person name="Haag K.L."/>
            <person name="Ebert D."/>
        </authorList>
    </citation>
    <scope>NUCLEOTIDE SEQUENCE [LARGE SCALE GENOMIC DNA]</scope>
    <source>
        <strain evidence="1">IL-BN-2</strain>
    </source>
</reference>